<dbReference type="EMBL" id="AM920430">
    <property type="protein sequence ID" value="CAP82975.1"/>
    <property type="molecule type" value="Genomic_DNA"/>
</dbReference>
<dbReference type="VEuPathDB" id="FungiDB:PCH_Pc15g00890"/>
<evidence type="ECO:0000313" key="2">
    <source>
        <dbReference type="EMBL" id="CAP82975.1"/>
    </source>
</evidence>
<dbReference type="AlphaFoldDB" id="B6H6N3"/>
<dbReference type="OrthoDB" id="4369146at2759"/>
<proteinExistence type="predicted"/>
<keyword evidence="3" id="KW-1185">Reference proteome</keyword>
<protein>
    <submittedName>
        <fullName evidence="2">Uncharacterized protein</fullName>
    </submittedName>
</protein>
<dbReference type="HOGENOM" id="CLU_1587044_0_0_1"/>
<sequence length="168" mass="18849">MAVPRGYTRVLEQSSETEAEKEGKLPRIHSRPHGRLRLSSICDAQSTTLQTCRQYPLGHGNDPDLAQKRFPKEFKFANGSDSMSHNVLVSDCWICVLLGTSTSFHPARTAIFNILQKPRDIQAKAFYTALDRTIELHCGGQQSDDASVRFGRYFASSAEERLARTLSF</sequence>
<feature type="region of interest" description="Disordered" evidence="1">
    <location>
        <begin position="1"/>
        <end position="25"/>
    </location>
</feature>
<gene>
    <name evidence="2" type="ORF">Pc15g00890</name>
    <name evidence="2" type="ORF">PCH_Pc15g00890</name>
</gene>
<accession>B6H6N3</accession>
<name>B6H6N3_PENRW</name>
<organism evidence="2 3">
    <name type="scientific">Penicillium rubens (strain ATCC 28089 / DSM 1075 / NRRL 1951 / Wisconsin 54-1255)</name>
    <name type="common">Penicillium chrysogenum</name>
    <dbReference type="NCBI Taxonomy" id="500485"/>
    <lineage>
        <taxon>Eukaryota</taxon>
        <taxon>Fungi</taxon>
        <taxon>Dikarya</taxon>
        <taxon>Ascomycota</taxon>
        <taxon>Pezizomycotina</taxon>
        <taxon>Eurotiomycetes</taxon>
        <taxon>Eurotiomycetidae</taxon>
        <taxon>Eurotiales</taxon>
        <taxon>Aspergillaceae</taxon>
        <taxon>Penicillium</taxon>
        <taxon>Penicillium chrysogenum species complex</taxon>
    </lineage>
</organism>
<evidence type="ECO:0000256" key="1">
    <source>
        <dbReference type="SAM" id="MobiDB-lite"/>
    </source>
</evidence>
<dbReference type="Proteomes" id="UP000000724">
    <property type="component" value="Contig Pc00c15"/>
</dbReference>
<reference evidence="2 3" key="1">
    <citation type="journal article" date="2008" name="Nat. Biotechnol.">
        <title>Genome sequencing and analysis of the filamentous fungus Penicillium chrysogenum.</title>
        <authorList>
            <person name="van den Berg M.A."/>
            <person name="Albang R."/>
            <person name="Albermann K."/>
            <person name="Badger J.H."/>
            <person name="Daran J.-M."/>
            <person name="Driessen A.J.M."/>
            <person name="Garcia-Estrada C."/>
            <person name="Fedorova N.D."/>
            <person name="Harris D.M."/>
            <person name="Heijne W.H.M."/>
            <person name="Joardar V.S."/>
            <person name="Kiel J.A.K.W."/>
            <person name="Kovalchuk A."/>
            <person name="Martin J.F."/>
            <person name="Nierman W.C."/>
            <person name="Nijland J.G."/>
            <person name="Pronk J.T."/>
            <person name="Roubos J.A."/>
            <person name="van der Klei I.J."/>
            <person name="van Peij N.N.M.E."/>
            <person name="Veenhuis M."/>
            <person name="von Doehren H."/>
            <person name="Wagner C."/>
            <person name="Wortman J.R."/>
            <person name="Bovenberg R.A.L."/>
        </authorList>
    </citation>
    <scope>NUCLEOTIDE SEQUENCE [LARGE SCALE GENOMIC DNA]</scope>
    <source>
        <strain evidence="3">ATCC 28089 / DSM 1075 / NRRL 1951 / Wisconsin 54-1255</strain>
    </source>
</reference>
<evidence type="ECO:0000313" key="3">
    <source>
        <dbReference type="Proteomes" id="UP000000724"/>
    </source>
</evidence>